<sequence>MNNWNTVGALFGVQAGGGGVGGSLPLGGGDAMTQFRTAERMKDKQMEMVRQDPMVKRDIAEFNKALEKAESPEELLQNPRTLEFVLRGLGMADQIGNDALARKAILSDPNDKEGLANRLQDKRYKDAAKMFNFAELGLEGIKNPEVKNKFIASYTQQRYEEKLAETNPAIPDAMAFQREAKERDFSNPYDVLGDPLIRRVVTTALGLPEQIAIQSVEAQARAITSRMDLKDLNDPKFVEKFTQRFLMNDKRAGQQAGGMGGAGGAGGAWQTSLLGGVQGAQGGLPGVGGLPGAGGGFSSGGGGILV</sequence>
<gene>
    <name evidence="1" type="ORF">ACFOW6_08195</name>
</gene>
<dbReference type="Gene3D" id="1.10.3700.10">
    <property type="entry name" value="AGR C 984p-like"/>
    <property type="match status" value="1"/>
</dbReference>
<dbReference type="InterPro" id="IPR010626">
    <property type="entry name" value="DUF1217"/>
</dbReference>
<evidence type="ECO:0000313" key="2">
    <source>
        <dbReference type="Proteomes" id="UP001595799"/>
    </source>
</evidence>
<evidence type="ECO:0000313" key="1">
    <source>
        <dbReference type="EMBL" id="MFC4351517.1"/>
    </source>
</evidence>
<keyword evidence="2" id="KW-1185">Reference proteome</keyword>
<dbReference type="RefSeq" id="WP_382421846.1">
    <property type="nucleotide sequence ID" value="NZ_JBHSCW010000003.1"/>
</dbReference>
<reference evidence="2" key="1">
    <citation type="journal article" date="2019" name="Int. J. Syst. Evol. Microbiol.">
        <title>The Global Catalogue of Microorganisms (GCM) 10K type strain sequencing project: providing services to taxonomists for standard genome sequencing and annotation.</title>
        <authorList>
            <consortium name="The Broad Institute Genomics Platform"/>
            <consortium name="The Broad Institute Genome Sequencing Center for Infectious Disease"/>
            <person name="Wu L."/>
            <person name="Ma J."/>
        </authorList>
    </citation>
    <scope>NUCLEOTIDE SEQUENCE [LARGE SCALE GENOMIC DNA]</scope>
    <source>
        <strain evidence="2">CECT 8472</strain>
    </source>
</reference>
<dbReference type="SUPFAM" id="SSF158837">
    <property type="entry name" value="AGR C 984p-like"/>
    <property type="match status" value="1"/>
</dbReference>
<name>A0ABV8UJQ7_9PROT</name>
<organism evidence="1 2">
    <name type="scientific">Fodinicurvata halophila</name>
    <dbReference type="NCBI Taxonomy" id="1419723"/>
    <lineage>
        <taxon>Bacteria</taxon>
        <taxon>Pseudomonadati</taxon>
        <taxon>Pseudomonadota</taxon>
        <taxon>Alphaproteobacteria</taxon>
        <taxon>Rhodospirillales</taxon>
        <taxon>Rhodovibrionaceae</taxon>
        <taxon>Fodinicurvata</taxon>
    </lineage>
</organism>
<dbReference type="InterPro" id="IPR023157">
    <property type="entry name" value="AGR-C-984p-like_sf"/>
</dbReference>
<dbReference type="Pfam" id="PF06748">
    <property type="entry name" value="DUF1217"/>
    <property type="match status" value="1"/>
</dbReference>
<proteinExistence type="predicted"/>
<dbReference type="EMBL" id="JBHSCW010000003">
    <property type="protein sequence ID" value="MFC4351517.1"/>
    <property type="molecule type" value="Genomic_DNA"/>
</dbReference>
<dbReference type="Proteomes" id="UP001595799">
    <property type="component" value="Unassembled WGS sequence"/>
</dbReference>
<comment type="caution">
    <text evidence="1">The sequence shown here is derived from an EMBL/GenBank/DDBJ whole genome shotgun (WGS) entry which is preliminary data.</text>
</comment>
<protein>
    <submittedName>
        <fullName evidence="1">DUF1217 domain-containing protein</fullName>
    </submittedName>
</protein>
<accession>A0ABV8UJQ7</accession>